<organism evidence="2 3">
    <name type="scientific">Pleurodeles waltl</name>
    <name type="common">Iberian ribbed newt</name>
    <dbReference type="NCBI Taxonomy" id="8319"/>
    <lineage>
        <taxon>Eukaryota</taxon>
        <taxon>Metazoa</taxon>
        <taxon>Chordata</taxon>
        <taxon>Craniata</taxon>
        <taxon>Vertebrata</taxon>
        <taxon>Euteleostomi</taxon>
        <taxon>Amphibia</taxon>
        <taxon>Batrachia</taxon>
        <taxon>Caudata</taxon>
        <taxon>Salamandroidea</taxon>
        <taxon>Salamandridae</taxon>
        <taxon>Pleurodelinae</taxon>
        <taxon>Pleurodeles</taxon>
    </lineage>
</organism>
<dbReference type="EMBL" id="JANPWB010000012">
    <property type="protein sequence ID" value="KAJ1119072.1"/>
    <property type="molecule type" value="Genomic_DNA"/>
</dbReference>
<evidence type="ECO:0000256" key="1">
    <source>
        <dbReference type="SAM" id="MobiDB-lite"/>
    </source>
</evidence>
<dbReference type="AlphaFoldDB" id="A0AAV7NW79"/>
<accession>A0AAV7NW79</accession>
<comment type="caution">
    <text evidence="2">The sequence shown here is derived from an EMBL/GenBank/DDBJ whole genome shotgun (WGS) entry which is preliminary data.</text>
</comment>
<gene>
    <name evidence="2" type="ORF">NDU88_007258</name>
</gene>
<dbReference type="Proteomes" id="UP001066276">
    <property type="component" value="Chromosome 8"/>
</dbReference>
<evidence type="ECO:0000313" key="2">
    <source>
        <dbReference type="EMBL" id="KAJ1119072.1"/>
    </source>
</evidence>
<name>A0AAV7NW79_PLEWA</name>
<keyword evidence="3" id="KW-1185">Reference proteome</keyword>
<sequence length="159" mass="17525">MRPAPKPSHDVASEAGGAVGPPMTHGRASPVPSRPCALLRSRVHAAPHVAGWGWIVSGRRCRENGFLGSGYDDRSTTPVLRSLSVPTRRQCSGPLSGSQQRALGHRLGIHVRHCLMQLQLYFITFPSLRPRALQKATMYRRARVALYTLHSFKLSFHAL</sequence>
<evidence type="ECO:0000313" key="3">
    <source>
        <dbReference type="Proteomes" id="UP001066276"/>
    </source>
</evidence>
<protein>
    <submittedName>
        <fullName evidence="2">Uncharacterized protein</fullName>
    </submittedName>
</protein>
<feature type="region of interest" description="Disordered" evidence="1">
    <location>
        <begin position="1"/>
        <end position="33"/>
    </location>
</feature>
<reference evidence="2" key="1">
    <citation type="journal article" date="2022" name="bioRxiv">
        <title>Sequencing and chromosome-scale assembly of the giantPleurodeles waltlgenome.</title>
        <authorList>
            <person name="Brown T."/>
            <person name="Elewa A."/>
            <person name="Iarovenko S."/>
            <person name="Subramanian E."/>
            <person name="Araus A.J."/>
            <person name="Petzold A."/>
            <person name="Susuki M."/>
            <person name="Suzuki K.-i.T."/>
            <person name="Hayashi T."/>
            <person name="Toyoda A."/>
            <person name="Oliveira C."/>
            <person name="Osipova E."/>
            <person name="Leigh N.D."/>
            <person name="Simon A."/>
            <person name="Yun M.H."/>
        </authorList>
    </citation>
    <scope>NUCLEOTIDE SEQUENCE</scope>
    <source>
        <strain evidence="2">20211129_DDA</strain>
        <tissue evidence="2">Liver</tissue>
    </source>
</reference>
<proteinExistence type="predicted"/>